<feature type="transmembrane region" description="Helical" evidence="1">
    <location>
        <begin position="92"/>
        <end position="110"/>
    </location>
</feature>
<dbReference type="Pfam" id="PF05437">
    <property type="entry name" value="AzlD"/>
    <property type="match status" value="1"/>
</dbReference>
<sequence>MTLSTGQAVATIAVMAGVTFLTRLLPFLLFGRGERPPAIILYLGRVLPPAVIAMLVVYCLRNVSVASYPHGIPELIACAVVVGLHVWKRNNLLSIFSGTAVYMILVQFVFQ</sequence>
<evidence type="ECO:0000256" key="1">
    <source>
        <dbReference type="SAM" id="Phobius"/>
    </source>
</evidence>
<keyword evidence="1" id="KW-0812">Transmembrane</keyword>
<dbReference type="RefSeq" id="WP_084234054.1">
    <property type="nucleotide sequence ID" value="NZ_FWXW01000003.1"/>
</dbReference>
<dbReference type="PIRSF" id="PIRSF003203">
    <property type="entry name" value="AzlD"/>
    <property type="match status" value="1"/>
</dbReference>
<dbReference type="AlphaFoldDB" id="A0A1W2A490"/>
<dbReference type="Proteomes" id="UP000192790">
    <property type="component" value="Unassembled WGS sequence"/>
</dbReference>
<keyword evidence="3" id="KW-1185">Reference proteome</keyword>
<feature type="transmembrane region" description="Helical" evidence="1">
    <location>
        <begin position="70"/>
        <end position="87"/>
    </location>
</feature>
<feature type="transmembrane region" description="Helical" evidence="1">
    <location>
        <begin position="6"/>
        <end position="30"/>
    </location>
</feature>
<dbReference type="STRING" id="1122930.SAMN02745168_1444"/>
<name>A0A1W2A490_9FIRM</name>
<accession>A0A1W2A490</accession>
<dbReference type="OrthoDB" id="308265at2"/>
<keyword evidence="1" id="KW-1133">Transmembrane helix</keyword>
<organism evidence="2 3">
    <name type="scientific">Papillibacter cinnamivorans DSM 12816</name>
    <dbReference type="NCBI Taxonomy" id="1122930"/>
    <lineage>
        <taxon>Bacteria</taxon>
        <taxon>Bacillati</taxon>
        <taxon>Bacillota</taxon>
        <taxon>Clostridia</taxon>
        <taxon>Eubacteriales</taxon>
        <taxon>Oscillospiraceae</taxon>
        <taxon>Papillibacter</taxon>
    </lineage>
</organism>
<keyword evidence="1" id="KW-0472">Membrane</keyword>
<dbReference type="InterPro" id="IPR008407">
    <property type="entry name" value="Brnchd-chn_aa_trnsp_AzlD"/>
</dbReference>
<dbReference type="EMBL" id="FWXW01000003">
    <property type="protein sequence ID" value="SMC55282.1"/>
    <property type="molecule type" value="Genomic_DNA"/>
</dbReference>
<protein>
    <submittedName>
        <fullName evidence="2">Branched-chain amino acid transport protein AzlD</fullName>
    </submittedName>
</protein>
<proteinExistence type="predicted"/>
<feature type="transmembrane region" description="Helical" evidence="1">
    <location>
        <begin position="39"/>
        <end position="58"/>
    </location>
</feature>
<gene>
    <name evidence="2" type="ORF">SAMN02745168_1444</name>
</gene>
<evidence type="ECO:0000313" key="3">
    <source>
        <dbReference type="Proteomes" id="UP000192790"/>
    </source>
</evidence>
<evidence type="ECO:0000313" key="2">
    <source>
        <dbReference type="EMBL" id="SMC55282.1"/>
    </source>
</evidence>
<reference evidence="2 3" key="1">
    <citation type="submission" date="2017-04" db="EMBL/GenBank/DDBJ databases">
        <authorList>
            <person name="Afonso C.L."/>
            <person name="Miller P.J."/>
            <person name="Scott M.A."/>
            <person name="Spackman E."/>
            <person name="Goraichik I."/>
            <person name="Dimitrov K.M."/>
            <person name="Suarez D.L."/>
            <person name="Swayne D.E."/>
        </authorList>
    </citation>
    <scope>NUCLEOTIDE SEQUENCE [LARGE SCALE GENOMIC DNA]</scope>
    <source>
        <strain evidence="2 3">DSM 12816</strain>
    </source>
</reference>